<proteinExistence type="predicted"/>
<sequence>STFPILLTSPLLTQQQPFYNDLIMGAFYSKPENRHVRDRIRLCDGLKPLFSSTVAAAGNGRYVFILGEKSIRILTDGTTLTTFKLDYIDLMFSTRTRLECVGGFSNFGMLVGFYALDVRTVVLIDFNDPERTMRQRLISIDAKNRRTFAWLDRGYRLNNRALFFIGRTAVSEDRVITIAPSLTGRFSPLAIVYPKNPLNLGLPVLNISSLLVEAGNRVHEMAPQMGNEERVNLSAWDAPFFLSPTKIGFFTDRSGILTVDPSLMIVCDIDAQRVSIERSKPDETTNFPYTKERSHPFDCRSFSGSRNSLGLVVSHRCPPIGWRRTVGAITERLANWSFYAFIILAERQWPWLSTRFLSFSIFLGLLKYKIVRPPGARIGVMDTRTLQWKEQIGAADPSNFTCMKTSVFSDGQTLIYDQVTEKRMGTRDLGDNFDREPTEELRVLANPGRVASLKTLSEMRLRRNVIRRSELEEISARI</sequence>
<dbReference type="Proteomes" id="UP001328107">
    <property type="component" value="Unassembled WGS sequence"/>
</dbReference>
<evidence type="ECO:0000313" key="2">
    <source>
        <dbReference type="Proteomes" id="UP001328107"/>
    </source>
</evidence>
<dbReference type="EMBL" id="BTRK01000002">
    <property type="protein sequence ID" value="GMR37240.1"/>
    <property type="molecule type" value="Genomic_DNA"/>
</dbReference>
<feature type="non-terminal residue" evidence="1">
    <location>
        <position position="1"/>
    </location>
</feature>
<protein>
    <submittedName>
        <fullName evidence="1">Uncharacterized protein</fullName>
    </submittedName>
</protein>
<keyword evidence="2" id="KW-1185">Reference proteome</keyword>
<evidence type="ECO:0000313" key="1">
    <source>
        <dbReference type="EMBL" id="GMR37240.1"/>
    </source>
</evidence>
<dbReference type="AlphaFoldDB" id="A0AAN4ZGF8"/>
<name>A0AAN4ZGF8_9BILA</name>
<comment type="caution">
    <text evidence="1">The sequence shown here is derived from an EMBL/GenBank/DDBJ whole genome shotgun (WGS) entry which is preliminary data.</text>
</comment>
<accession>A0AAN4ZGF8</accession>
<organism evidence="1 2">
    <name type="scientific">Pristionchus mayeri</name>
    <dbReference type="NCBI Taxonomy" id="1317129"/>
    <lineage>
        <taxon>Eukaryota</taxon>
        <taxon>Metazoa</taxon>
        <taxon>Ecdysozoa</taxon>
        <taxon>Nematoda</taxon>
        <taxon>Chromadorea</taxon>
        <taxon>Rhabditida</taxon>
        <taxon>Rhabditina</taxon>
        <taxon>Diplogasteromorpha</taxon>
        <taxon>Diplogasteroidea</taxon>
        <taxon>Neodiplogasteridae</taxon>
        <taxon>Pristionchus</taxon>
    </lineage>
</organism>
<reference evidence="2" key="1">
    <citation type="submission" date="2022-10" db="EMBL/GenBank/DDBJ databases">
        <title>Genome assembly of Pristionchus species.</title>
        <authorList>
            <person name="Yoshida K."/>
            <person name="Sommer R.J."/>
        </authorList>
    </citation>
    <scope>NUCLEOTIDE SEQUENCE [LARGE SCALE GENOMIC DNA]</scope>
    <source>
        <strain evidence="2">RS5460</strain>
    </source>
</reference>
<gene>
    <name evidence="1" type="ORF">PMAYCL1PPCAC_07435</name>
</gene>